<dbReference type="InterPro" id="IPR036852">
    <property type="entry name" value="Peptidase_S8/S53_dom_sf"/>
</dbReference>
<evidence type="ECO:0000313" key="18">
    <source>
        <dbReference type="EMBL" id="KIP08449.1"/>
    </source>
</evidence>
<dbReference type="CDD" id="cd11377">
    <property type="entry name" value="Pro-peptidase_S53"/>
    <property type="match status" value="1"/>
</dbReference>
<evidence type="ECO:0000256" key="2">
    <source>
        <dbReference type="ARBA" id="ARBA00002451"/>
    </source>
</evidence>
<comment type="function">
    <text evidence="2">Secreted tripeptidyl-peptidase which degrades proteins at acidic pHs and is involved in virulence.</text>
</comment>
<dbReference type="PANTHER" id="PTHR14218:SF15">
    <property type="entry name" value="TRIPEPTIDYL-PEPTIDASE 1"/>
    <property type="match status" value="1"/>
</dbReference>
<dbReference type="GO" id="GO:0005576">
    <property type="term" value="C:extracellular region"/>
    <property type="evidence" value="ECO:0007669"/>
    <property type="project" value="UniProtKB-SubCell"/>
</dbReference>
<keyword evidence="8 16" id="KW-0732">Signal</keyword>
<keyword evidence="10 15" id="KW-0720">Serine protease</keyword>
<dbReference type="InterPro" id="IPR015366">
    <property type="entry name" value="S53_propep"/>
</dbReference>
<dbReference type="OrthoDB" id="409122at2759"/>
<comment type="cofactor">
    <cofactor evidence="15">
        <name>Ca(2+)</name>
        <dbReference type="ChEBI" id="CHEBI:29108"/>
    </cofactor>
    <text evidence="15">Binds 1 Ca(2+) ion per subunit.</text>
</comment>
<dbReference type="GO" id="GO:0008240">
    <property type="term" value="F:tripeptidyl-peptidase activity"/>
    <property type="evidence" value="ECO:0007669"/>
    <property type="project" value="UniProtKB-EC"/>
</dbReference>
<evidence type="ECO:0000256" key="7">
    <source>
        <dbReference type="ARBA" id="ARBA00022723"/>
    </source>
</evidence>
<dbReference type="SMART" id="SM00944">
    <property type="entry name" value="Pro-kuma_activ"/>
    <property type="match status" value="1"/>
</dbReference>
<evidence type="ECO:0000313" key="19">
    <source>
        <dbReference type="Proteomes" id="UP000053257"/>
    </source>
</evidence>
<reference evidence="18 19" key="1">
    <citation type="journal article" date="2014" name="PLoS Genet.">
        <title>Analysis of the Phlebiopsis gigantea genome, transcriptome and secretome provides insight into its pioneer colonization strategies of wood.</title>
        <authorList>
            <person name="Hori C."/>
            <person name="Ishida T."/>
            <person name="Igarashi K."/>
            <person name="Samejima M."/>
            <person name="Suzuki H."/>
            <person name="Master E."/>
            <person name="Ferreira P."/>
            <person name="Ruiz-Duenas F.J."/>
            <person name="Held B."/>
            <person name="Canessa P."/>
            <person name="Larrondo L.F."/>
            <person name="Schmoll M."/>
            <person name="Druzhinina I.S."/>
            <person name="Kubicek C.P."/>
            <person name="Gaskell J.A."/>
            <person name="Kersten P."/>
            <person name="St John F."/>
            <person name="Glasner J."/>
            <person name="Sabat G."/>
            <person name="Splinter BonDurant S."/>
            <person name="Syed K."/>
            <person name="Yadav J."/>
            <person name="Mgbeahuruike A.C."/>
            <person name="Kovalchuk A."/>
            <person name="Asiegbu F.O."/>
            <person name="Lackner G."/>
            <person name="Hoffmeister D."/>
            <person name="Rencoret J."/>
            <person name="Gutierrez A."/>
            <person name="Sun H."/>
            <person name="Lindquist E."/>
            <person name="Barry K."/>
            <person name="Riley R."/>
            <person name="Grigoriev I.V."/>
            <person name="Henrissat B."/>
            <person name="Kues U."/>
            <person name="Berka R.M."/>
            <person name="Martinez A.T."/>
            <person name="Covert S.F."/>
            <person name="Blanchette R.A."/>
            <person name="Cullen D."/>
        </authorList>
    </citation>
    <scope>NUCLEOTIDE SEQUENCE [LARGE SCALE GENOMIC DNA]</scope>
    <source>
        <strain evidence="18 19">11061_1 CR5-6</strain>
    </source>
</reference>
<keyword evidence="7 15" id="KW-0479">Metal-binding</keyword>
<keyword evidence="19" id="KW-1185">Reference proteome</keyword>
<feature type="binding site" evidence="15">
    <location>
        <position position="529"/>
    </location>
    <ligand>
        <name>Ca(2+)</name>
        <dbReference type="ChEBI" id="CHEBI:29108"/>
    </ligand>
</feature>
<dbReference type="GO" id="GO:0046872">
    <property type="term" value="F:metal ion binding"/>
    <property type="evidence" value="ECO:0007669"/>
    <property type="project" value="UniProtKB-UniRule"/>
</dbReference>
<sequence length="572" mass="59777">MVSIPLLLAFLAPAAFACCKPLERRSMRVHESRSSVPQGFVNQGPAAPDTVLHMRIALTQSDSAGLEDALMAVSTPGSASFGQHLSKEEVEAFVSPSQDTTDAVRTFLEQSGIQATEITPAGDWLGFQITVGEANQLFDSNFNVFKHAESGRENIVTMAYSVPADLSEHVRLVHPTISAFPKLPLITTPLVNPISQASSSSDVTPPASCTNVTTPACLQDLYNIPTAAAKSSSNNLGVAGFIEEFANKQDLSLFLKTLRPDINPATTFHLETLDNGTNSQVLADAGFEASLDIQYTVGIATGVPVTFISAGEQNFDSDLDGFLDMIRFLQFQISPPQVLTTSYGQDEDDVSPALAESLCNAYAQLGARGVSILFSSGDGGVGGGGQGLECTTFEPAFPSGCPFMTSVGATTDIPETSAFFSSGGFSNVFARPAYQAQAVAAYLKRLGTTNAGLFNTTGRAFPDVAAQGTDFEVFVDQQPFLISGTSCSSPLFAAMVSLVNAELLSAGKRPLGFLNPFLYGAAAGAFSDITTGSNPGCGTNGFPALEGWDPVTGLGTPNFSALLAAAKKAAGL</sequence>
<dbReference type="EMBL" id="KN840479">
    <property type="protein sequence ID" value="KIP08449.1"/>
    <property type="molecule type" value="Genomic_DNA"/>
</dbReference>
<evidence type="ECO:0000256" key="12">
    <source>
        <dbReference type="ARBA" id="ARBA00023026"/>
    </source>
</evidence>
<dbReference type="Gene3D" id="3.40.50.200">
    <property type="entry name" value="Peptidase S8/S53 domain"/>
    <property type="match status" value="1"/>
</dbReference>
<keyword evidence="11 15" id="KW-0106">Calcium</keyword>
<organism evidence="18 19">
    <name type="scientific">Phlebiopsis gigantea (strain 11061_1 CR5-6)</name>
    <name type="common">White-rot fungus</name>
    <name type="synonym">Peniophora gigantea</name>
    <dbReference type="NCBI Taxonomy" id="745531"/>
    <lineage>
        <taxon>Eukaryota</taxon>
        <taxon>Fungi</taxon>
        <taxon>Dikarya</taxon>
        <taxon>Basidiomycota</taxon>
        <taxon>Agaricomycotina</taxon>
        <taxon>Agaricomycetes</taxon>
        <taxon>Polyporales</taxon>
        <taxon>Phanerochaetaceae</taxon>
        <taxon>Phlebiopsis</taxon>
    </lineage>
</organism>
<comment type="subcellular location">
    <subcellularLocation>
        <location evidence="3">Secreted</location>
        <location evidence="3">Extracellular space</location>
    </subcellularLocation>
</comment>
<comment type="catalytic activity">
    <reaction evidence="1">
        <text>Release of an N-terminal tripeptide from a polypeptide.</text>
        <dbReference type="EC" id="3.4.14.10"/>
    </reaction>
</comment>
<evidence type="ECO:0000256" key="16">
    <source>
        <dbReference type="SAM" id="SignalP"/>
    </source>
</evidence>
<evidence type="ECO:0000256" key="8">
    <source>
        <dbReference type="ARBA" id="ARBA00022729"/>
    </source>
</evidence>
<feature type="active site" description="Charge relay system" evidence="15">
    <location>
        <position position="292"/>
    </location>
</feature>
<evidence type="ECO:0000256" key="9">
    <source>
        <dbReference type="ARBA" id="ARBA00022801"/>
    </source>
</evidence>
<feature type="domain" description="Peptidase S53" evidence="17">
    <location>
        <begin position="212"/>
        <end position="569"/>
    </location>
</feature>
<evidence type="ECO:0000256" key="1">
    <source>
        <dbReference type="ARBA" id="ARBA00001910"/>
    </source>
</evidence>
<keyword evidence="12" id="KW-0843">Virulence</keyword>
<evidence type="ECO:0000256" key="15">
    <source>
        <dbReference type="PROSITE-ProRule" id="PRU01032"/>
    </source>
</evidence>
<protein>
    <recommendedName>
        <fullName evidence="4">tripeptidyl-peptidase II</fullName>
        <ecNumber evidence="4">3.4.14.10</ecNumber>
    </recommendedName>
</protein>
<dbReference type="InterPro" id="IPR030400">
    <property type="entry name" value="Sedolisin_dom"/>
</dbReference>
<proteinExistence type="predicted"/>
<dbReference type="EC" id="3.4.14.10" evidence="4"/>
<dbReference type="Proteomes" id="UP000053257">
    <property type="component" value="Unassembled WGS sequence"/>
</dbReference>
<evidence type="ECO:0000256" key="10">
    <source>
        <dbReference type="ARBA" id="ARBA00022825"/>
    </source>
</evidence>
<keyword evidence="9 15" id="KW-0378">Hydrolase</keyword>
<evidence type="ECO:0000256" key="14">
    <source>
        <dbReference type="ARBA" id="ARBA00023180"/>
    </source>
</evidence>
<keyword evidence="6 15" id="KW-0645">Protease</keyword>
<gene>
    <name evidence="18" type="ORF">PHLGIDRAFT_69314</name>
</gene>
<evidence type="ECO:0000256" key="6">
    <source>
        <dbReference type="ARBA" id="ARBA00022670"/>
    </source>
</evidence>
<feature type="signal peptide" evidence="16">
    <location>
        <begin position="1"/>
        <end position="17"/>
    </location>
</feature>
<dbReference type="Pfam" id="PF00082">
    <property type="entry name" value="Peptidase_S8"/>
    <property type="match status" value="1"/>
</dbReference>
<feature type="binding site" evidence="15">
    <location>
        <position position="547"/>
    </location>
    <ligand>
        <name>Ca(2+)</name>
        <dbReference type="ChEBI" id="CHEBI:29108"/>
    </ligand>
</feature>
<dbReference type="SUPFAM" id="SSF52743">
    <property type="entry name" value="Subtilisin-like"/>
    <property type="match status" value="1"/>
</dbReference>
<dbReference type="GO" id="GO:0004252">
    <property type="term" value="F:serine-type endopeptidase activity"/>
    <property type="evidence" value="ECO:0007669"/>
    <property type="project" value="UniProtKB-UniRule"/>
</dbReference>
<dbReference type="PANTHER" id="PTHR14218">
    <property type="entry name" value="PROTEASE S8 TRIPEPTIDYL PEPTIDASE I CLN2"/>
    <property type="match status" value="1"/>
</dbReference>
<evidence type="ECO:0000256" key="13">
    <source>
        <dbReference type="ARBA" id="ARBA00023145"/>
    </source>
</evidence>
<feature type="binding site" evidence="15">
    <location>
        <position position="549"/>
    </location>
    <ligand>
        <name>Ca(2+)</name>
        <dbReference type="ChEBI" id="CHEBI:29108"/>
    </ligand>
</feature>
<dbReference type="Pfam" id="PF09286">
    <property type="entry name" value="Pro-kuma_activ"/>
    <property type="match status" value="1"/>
</dbReference>
<evidence type="ECO:0000256" key="5">
    <source>
        <dbReference type="ARBA" id="ARBA00022525"/>
    </source>
</evidence>
<dbReference type="FunFam" id="3.40.50.200:FF:000015">
    <property type="entry name" value="Tripeptidyl peptidase A"/>
    <property type="match status" value="1"/>
</dbReference>
<feature type="binding site" evidence="15">
    <location>
        <position position="528"/>
    </location>
    <ligand>
        <name>Ca(2+)</name>
        <dbReference type="ChEBI" id="CHEBI:29108"/>
    </ligand>
</feature>
<dbReference type="HOGENOM" id="CLU_013783_3_1_1"/>
<accession>A0A0C3NT87</accession>
<dbReference type="InterPro" id="IPR050819">
    <property type="entry name" value="Tripeptidyl-peptidase_I"/>
</dbReference>
<keyword evidence="14" id="KW-0325">Glycoprotein</keyword>
<dbReference type="GO" id="GO:0006508">
    <property type="term" value="P:proteolysis"/>
    <property type="evidence" value="ECO:0007669"/>
    <property type="project" value="UniProtKB-KW"/>
</dbReference>
<evidence type="ECO:0000256" key="3">
    <source>
        <dbReference type="ARBA" id="ARBA00004239"/>
    </source>
</evidence>
<dbReference type="AlphaFoldDB" id="A0A0C3NT87"/>
<dbReference type="CDD" id="cd04056">
    <property type="entry name" value="Peptidases_S53"/>
    <property type="match status" value="1"/>
</dbReference>
<evidence type="ECO:0000256" key="11">
    <source>
        <dbReference type="ARBA" id="ARBA00022837"/>
    </source>
</evidence>
<dbReference type="STRING" id="745531.A0A0C3NT87"/>
<evidence type="ECO:0000256" key="4">
    <source>
        <dbReference type="ARBA" id="ARBA00012462"/>
    </source>
</evidence>
<dbReference type="InterPro" id="IPR000209">
    <property type="entry name" value="Peptidase_S8/S53_dom"/>
</dbReference>
<dbReference type="SUPFAM" id="SSF54897">
    <property type="entry name" value="Protease propeptides/inhibitors"/>
    <property type="match status" value="1"/>
</dbReference>
<evidence type="ECO:0000259" key="17">
    <source>
        <dbReference type="PROSITE" id="PS51695"/>
    </source>
</evidence>
<name>A0A0C3NT87_PHLG1</name>
<feature type="active site" description="Charge relay system" evidence="15">
    <location>
        <position position="288"/>
    </location>
</feature>
<dbReference type="PROSITE" id="PS51695">
    <property type="entry name" value="SEDOLISIN"/>
    <property type="match status" value="1"/>
</dbReference>
<feature type="chain" id="PRO_5002167624" description="tripeptidyl-peptidase II" evidence="16">
    <location>
        <begin position="18"/>
        <end position="572"/>
    </location>
</feature>
<feature type="active site" description="Charge relay system" evidence="15">
    <location>
        <position position="486"/>
    </location>
</feature>
<keyword evidence="13" id="KW-0865">Zymogen</keyword>
<keyword evidence="5" id="KW-0964">Secreted</keyword>